<comment type="caution">
    <text evidence="2">The sequence shown here is derived from an EMBL/GenBank/DDBJ whole genome shotgun (WGS) entry which is preliminary data.</text>
</comment>
<dbReference type="GO" id="GO:0004519">
    <property type="term" value="F:endonuclease activity"/>
    <property type="evidence" value="ECO:0007669"/>
    <property type="project" value="UniProtKB-KW"/>
</dbReference>
<sequence length="295" mass="32991">MKFCSYNIQYGIGKDELVNFNRIVAEIGTPDVICLQEVERFLPETGMSDQVRELAALFPAYHWVYGPGVDVDADIVESNGHVRHRRRQFGNMLLSKAPILSSRNHVLPKHGLLDAFSLQRGLLEGVINTPSGPLRVFSTHFSHCSPQERRDQAETLLDIIRRGPDQGGSWSGNNASAHWTETGNAPPMPHQAIVMGDFNLTPKDAEYDVLVGPWDVAHGRLSKRDNLVDAWDYSKSGDFEQPTCTERAQGNRPVRSVRLDYAFVTPDLAPKIKSMFVDVEAQGSDHEPIFVELDL</sequence>
<evidence type="ECO:0000313" key="2">
    <source>
        <dbReference type="EMBL" id="MFD2205937.1"/>
    </source>
</evidence>
<dbReference type="PANTHER" id="PTHR14859">
    <property type="entry name" value="CALCOFLUOR WHITE HYPERSENSITIVE PROTEIN PRECURSOR"/>
    <property type="match status" value="1"/>
</dbReference>
<reference evidence="3" key="1">
    <citation type="journal article" date="2019" name="Int. J. Syst. Evol. Microbiol.">
        <title>The Global Catalogue of Microorganisms (GCM) 10K type strain sequencing project: providing services to taxonomists for standard genome sequencing and annotation.</title>
        <authorList>
            <consortium name="The Broad Institute Genomics Platform"/>
            <consortium name="The Broad Institute Genome Sequencing Center for Infectious Disease"/>
            <person name="Wu L."/>
            <person name="Ma J."/>
        </authorList>
    </citation>
    <scope>NUCLEOTIDE SEQUENCE [LARGE SCALE GENOMIC DNA]</scope>
    <source>
        <strain evidence="3">CGMCC 4.7192</strain>
    </source>
</reference>
<organism evidence="2 3">
    <name type="scientific">Kiloniella antarctica</name>
    <dbReference type="NCBI Taxonomy" id="1550907"/>
    <lineage>
        <taxon>Bacteria</taxon>
        <taxon>Pseudomonadati</taxon>
        <taxon>Pseudomonadota</taxon>
        <taxon>Alphaproteobacteria</taxon>
        <taxon>Rhodospirillales</taxon>
        <taxon>Kiloniellaceae</taxon>
        <taxon>Kiloniella</taxon>
    </lineage>
</organism>
<dbReference type="InterPro" id="IPR036691">
    <property type="entry name" value="Endo/exonu/phosph_ase_sf"/>
</dbReference>
<dbReference type="PANTHER" id="PTHR14859:SF1">
    <property type="entry name" value="PGAP2-INTERACTING PROTEIN"/>
    <property type="match status" value="1"/>
</dbReference>
<keyword evidence="2" id="KW-0540">Nuclease</keyword>
<feature type="domain" description="Endonuclease/exonuclease/phosphatase" evidence="1">
    <location>
        <begin position="4"/>
        <end position="286"/>
    </location>
</feature>
<evidence type="ECO:0000259" key="1">
    <source>
        <dbReference type="Pfam" id="PF03372"/>
    </source>
</evidence>
<dbReference type="RefSeq" id="WP_380251031.1">
    <property type="nucleotide sequence ID" value="NZ_JBHUII010000004.1"/>
</dbReference>
<dbReference type="Pfam" id="PF03372">
    <property type="entry name" value="Exo_endo_phos"/>
    <property type="match status" value="1"/>
</dbReference>
<accession>A0ABW5BIG6</accession>
<keyword evidence="3" id="KW-1185">Reference proteome</keyword>
<protein>
    <submittedName>
        <fullName evidence="2">Endonuclease/exonuclease/phosphatase family protein</fullName>
    </submittedName>
</protein>
<evidence type="ECO:0000313" key="3">
    <source>
        <dbReference type="Proteomes" id="UP001597294"/>
    </source>
</evidence>
<dbReference type="Gene3D" id="3.60.10.10">
    <property type="entry name" value="Endonuclease/exonuclease/phosphatase"/>
    <property type="match status" value="1"/>
</dbReference>
<proteinExistence type="predicted"/>
<gene>
    <name evidence="2" type="ORF">ACFSKO_09955</name>
</gene>
<keyword evidence="2" id="KW-0255">Endonuclease</keyword>
<keyword evidence="2" id="KW-0378">Hydrolase</keyword>
<name>A0ABW5BIG6_9PROT</name>
<dbReference type="InterPro" id="IPR051916">
    <property type="entry name" value="GPI-anchor_lipid_remodeler"/>
</dbReference>
<dbReference type="Proteomes" id="UP001597294">
    <property type="component" value="Unassembled WGS sequence"/>
</dbReference>
<dbReference type="SUPFAM" id="SSF56219">
    <property type="entry name" value="DNase I-like"/>
    <property type="match status" value="1"/>
</dbReference>
<dbReference type="EMBL" id="JBHUII010000004">
    <property type="protein sequence ID" value="MFD2205937.1"/>
    <property type="molecule type" value="Genomic_DNA"/>
</dbReference>
<dbReference type="InterPro" id="IPR005135">
    <property type="entry name" value="Endo/exonuclease/phosphatase"/>
</dbReference>